<dbReference type="InterPro" id="IPR050104">
    <property type="entry name" value="FMN-dep_NADH:Q_OxRdtase_AzoR1"/>
</dbReference>
<comment type="catalytic activity">
    <reaction evidence="6">
        <text>2 a quinone + NADH + H(+) = 2 a 1,4-benzosemiquinone + NAD(+)</text>
        <dbReference type="Rhea" id="RHEA:65952"/>
        <dbReference type="ChEBI" id="CHEBI:15378"/>
        <dbReference type="ChEBI" id="CHEBI:57540"/>
        <dbReference type="ChEBI" id="CHEBI:57945"/>
        <dbReference type="ChEBI" id="CHEBI:132124"/>
        <dbReference type="ChEBI" id="CHEBI:134225"/>
    </reaction>
</comment>
<comment type="function">
    <text evidence="6">Quinone reductase that provides resistance to thiol-specific stress caused by electrophilic quinones.</text>
</comment>
<evidence type="ECO:0000256" key="4">
    <source>
        <dbReference type="ARBA" id="ARBA00023027"/>
    </source>
</evidence>
<dbReference type="RefSeq" id="WP_359697299.1">
    <property type="nucleotide sequence ID" value="NZ_JBEYXT010000092.1"/>
</dbReference>
<evidence type="ECO:0000256" key="1">
    <source>
        <dbReference type="ARBA" id="ARBA00022630"/>
    </source>
</evidence>
<feature type="domain" description="Flavodoxin-like fold" evidence="7">
    <location>
        <begin position="1"/>
        <end position="165"/>
    </location>
</feature>
<dbReference type="InterPro" id="IPR023048">
    <property type="entry name" value="NADH:quinone_OxRdtase_FMN_depd"/>
</dbReference>
<dbReference type="InterPro" id="IPR003680">
    <property type="entry name" value="Flavodoxin_fold"/>
</dbReference>
<dbReference type="HAMAP" id="MF_01216">
    <property type="entry name" value="Azoreductase_type1"/>
    <property type="match status" value="1"/>
</dbReference>
<dbReference type="EMBL" id="JBEYXT010000092">
    <property type="protein sequence ID" value="MEU6803374.1"/>
    <property type="molecule type" value="Genomic_DNA"/>
</dbReference>
<dbReference type="EC" id="1.6.5.-" evidence="6"/>
<evidence type="ECO:0000256" key="6">
    <source>
        <dbReference type="HAMAP-Rule" id="MF_01216"/>
    </source>
</evidence>
<comment type="subunit">
    <text evidence="6">Homodimer.</text>
</comment>
<keyword evidence="2 6" id="KW-0288">FMN</keyword>
<dbReference type="Pfam" id="PF02525">
    <property type="entry name" value="Flavodoxin_2"/>
    <property type="match status" value="1"/>
</dbReference>
<dbReference type="GO" id="GO:0016491">
    <property type="term" value="F:oxidoreductase activity"/>
    <property type="evidence" value="ECO:0007669"/>
    <property type="project" value="UniProtKB-KW"/>
</dbReference>
<reference evidence="8 9" key="1">
    <citation type="submission" date="2024-06" db="EMBL/GenBank/DDBJ databases">
        <title>The Natural Products Discovery Center: Release of the First 8490 Sequenced Strains for Exploring Actinobacteria Biosynthetic Diversity.</title>
        <authorList>
            <person name="Kalkreuter E."/>
            <person name="Kautsar S.A."/>
            <person name="Yang D."/>
            <person name="Bader C.D."/>
            <person name="Teijaro C.N."/>
            <person name="Fluegel L."/>
            <person name="Davis C.M."/>
            <person name="Simpson J.R."/>
            <person name="Lauterbach L."/>
            <person name="Steele A.D."/>
            <person name="Gui C."/>
            <person name="Meng S."/>
            <person name="Li G."/>
            <person name="Viehrig K."/>
            <person name="Ye F."/>
            <person name="Su P."/>
            <person name="Kiefer A.F."/>
            <person name="Nichols A."/>
            <person name="Cepeda A.J."/>
            <person name="Yan W."/>
            <person name="Fan B."/>
            <person name="Jiang Y."/>
            <person name="Adhikari A."/>
            <person name="Zheng C.-J."/>
            <person name="Schuster L."/>
            <person name="Cowan T.M."/>
            <person name="Smanski M.J."/>
            <person name="Chevrette M.G."/>
            <person name="De Carvalho L.P.S."/>
            <person name="Shen B."/>
        </authorList>
    </citation>
    <scope>NUCLEOTIDE SEQUENCE [LARGE SCALE GENOMIC DNA]</scope>
    <source>
        <strain evidence="8 9">NPDC046851</strain>
    </source>
</reference>
<evidence type="ECO:0000313" key="9">
    <source>
        <dbReference type="Proteomes" id="UP001551189"/>
    </source>
</evidence>
<keyword evidence="9" id="KW-1185">Reference proteome</keyword>
<dbReference type="InterPro" id="IPR029039">
    <property type="entry name" value="Flavoprotein-like_sf"/>
</dbReference>
<dbReference type="EC" id="1.7.1.17" evidence="6"/>
<feature type="binding site" evidence="6">
    <location>
        <begin position="15"/>
        <end position="17"/>
    </location>
    <ligand>
        <name>FMN</name>
        <dbReference type="ChEBI" id="CHEBI:58210"/>
    </ligand>
</feature>
<gene>
    <name evidence="6" type="primary">azoR</name>
    <name evidence="8" type="ORF">ABZ931_20525</name>
</gene>
<comment type="caution">
    <text evidence="8">The sequence shown here is derived from an EMBL/GenBank/DDBJ whole genome shotgun (WGS) entry which is preliminary data.</text>
</comment>
<evidence type="ECO:0000256" key="5">
    <source>
        <dbReference type="ARBA" id="ARBA00048542"/>
    </source>
</evidence>
<comment type="catalytic activity">
    <reaction evidence="5">
        <text>N,N-dimethyl-1,4-phenylenediamine + anthranilate + 2 NAD(+) = 2-(4-dimethylaminophenyl)diazenylbenzoate + 2 NADH + 2 H(+)</text>
        <dbReference type="Rhea" id="RHEA:55872"/>
        <dbReference type="ChEBI" id="CHEBI:15378"/>
        <dbReference type="ChEBI" id="CHEBI:15783"/>
        <dbReference type="ChEBI" id="CHEBI:16567"/>
        <dbReference type="ChEBI" id="CHEBI:57540"/>
        <dbReference type="ChEBI" id="CHEBI:57945"/>
        <dbReference type="ChEBI" id="CHEBI:71579"/>
        <dbReference type="EC" id="1.7.1.17"/>
    </reaction>
    <physiologicalReaction direction="right-to-left" evidence="5">
        <dbReference type="Rhea" id="RHEA:55874"/>
    </physiologicalReaction>
</comment>
<dbReference type="PANTHER" id="PTHR43741:SF4">
    <property type="entry name" value="FMN-DEPENDENT NADH:QUINONE OXIDOREDUCTASE"/>
    <property type="match status" value="1"/>
</dbReference>
<organism evidence="8 9">
    <name type="scientific">Streptomyces neyagawaensis</name>
    <dbReference type="NCBI Taxonomy" id="42238"/>
    <lineage>
        <taxon>Bacteria</taxon>
        <taxon>Bacillati</taxon>
        <taxon>Actinomycetota</taxon>
        <taxon>Actinomycetes</taxon>
        <taxon>Kitasatosporales</taxon>
        <taxon>Streptomycetaceae</taxon>
        <taxon>Streptomyces</taxon>
    </lineage>
</organism>
<dbReference type="Gene3D" id="3.40.50.360">
    <property type="match status" value="1"/>
</dbReference>
<dbReference type="PANTHER" id="PTHR43741">
    <property type="entry name" value="FMN-DEPENDENT NADH-AZOREDUCTASE 1"/>
    <property type="match status" value="1"/>
</dbReference>
<protein>
    <recommendedName>
        <fullName evidence="6">FMN dependent NADH:quinone oxidoreductase</fullName>
        <ecNumber evidence="6">1.6.5.-</ecNumber>
    </recommendedName>
    <alternativeName>
        <fullName evidence="6">Azo-dye reductase</fullName>
    </alternativeName>
    <alternativeName>
        <fullName evidence="6">FMN-dependent NADH-azo compound oxidoreductase</fullName>
    </alternativeName>
    <alternativeName>
        <fullName evidence="6">FMN-dependent NADH-azoreductase</fullName>
        <ecNumber evidence="6">1.7.1.17</ecNumber>
    </alternativeName>
</protein>
<comment type="cofactor">
    <cofactor evidence="6">
        <name>FMN</name>
        <dbReference type="ChEBI" id="CHEBI:58210"/>
    </cofactor>
    <text evidence="6">Binds 1 FMN per subunit.</text>
</comment>
<evidence type="ECO:0000256" key="2">
    <source>
        <dbReference type="ARBA" id="ARBA00022643"/>
    </source>
</evidence>
<name>A0ABV3B314_9ACTN</name>
<keyword evidence="4 6" id="KW-0520">NAD</keyword>
<feature type="binding site" evidence="6">
    <location>
        <begin position="133"/>
        <end position="136"/>
    </location>
    <ligand>
        <name>FMN</name>
        <dbReference type="ChEBI" id="CHEBI:58210"/>
    </ligand>
</feature>
<comment type="caution">
    <text evidence="6">Lacks conserved residue(s) required for the propagation of feature annotation.</text>
</comment>
<evidence type="ECO:0000259" key="7">
    <source>
        <dbReference type="Pfam" id="PF02525"/>
    </source>
</evidence>
<proteinExistence type="inferred from homology"/>
<feature type="binding site" evidence="6">
    <location>
        <position position="9"/>
    </location>
    <ligand>
        <name>FMN</name>
        <dbReference type="ChEBI" id="CHEBI:58210"/>
    </ligand>
</feature>
<keyword evidence="3 6" id="KW-0560">Oxidoreductase</keyword>
<comment type="similarity">
    <text evidence="6">Belongs to the azoreductase type 1 family.</text>
</comment>
<accession>A0ABV3B314</accession>
<evidence type="ECO:0000256" key="3">
    <source>
        <dbReference type="ARBA" id="ARBA00023002"/>
    </source>
</evidence>
<sequence>MHVLRIDSSIQGPASASSELADLAEAAWTEERPDTTLTRRHLGTDPLPADVWATAATAGYIPAEHRSEAHNSALALAGALADELRAADAAILALPLYNYGVSQHVKSWIDLVIAGGSPSERFLDGKPVILLTTRGGSYAPGTPREGWDHNVSYLTRILADLWGADLTVIEREFTLVGVNPALDQFTEAAALMKKAAHEAAAAAGRVLATR</sequence>
<comment type="function">
    <text evidence="6">Also exhibits azoreductase activity. Catalyzes the reductive cleavage of the azo bond in aromatic azo compounds to the corresponding amines.</text>
</comment>
<dbReference type="SUPFAM" id="SSF52218">
    <property type="entry name" value="Flavoproteins"/>
    <property type="match status" value="1"/>
</dbReference>
<evidence type="ECO:0000313" key="8">
    <source>
        <dbReference type="EMBL" id="MEU6803374.1"/>
    </source>
</evidence>
<dbReference type="Proteomes" id="UP001551189">
    <property type="component" value="Unassembled WGS sequence"/>
</dbReference>
<keyword evidence="1 6" id="KW-0285">Flavoprotein</keyword>